<organism evidence="2 3">
    <name type="scientific">Ascoidea rubescens DSM 1968</name>
    <dbReference type="NCBI Taxonomy" id="1344418"/>
    <lineage>
        <taxon>Eukaryota</taxon>
        <taxon>Fungi</taxon>
        <taxon>Dikarya</taxon>
        <taxon>Ascomycota</taxon>
        <taxon>Saccharomycotina</taxon>
        <taxon>Saccharomycetes</taxon>
        <taxon>Ascoideaceae</taxon>
        <taxon>Ascoidea</taxon>
    </lineage>
</organism>
<dbReference type="GeneID" id="30965959"/>
<dbReference type="PROSITE" id="PS50263">
    <property type="entry name" value="CN_HYDROLASE"/>
    <property type="match status" value="1"/>
</dbReference>
<dbReference type="STRING" id="1344418.A0A1D2VQ19"/>
<dbReference type="SUPFAM" id="SSF56317">
    <property type="entry name" value="Carbon-nitrogen hydrolase"/>
    <property type="match status" value="1"/>
</dbReference>
<proteinExistence type="predicted"/>
<feature type="domain" description="CN hydrolase" evidence="1">
    <location>
        <begin position="4"/>
        <end position="392"/>
    </location>
</feature>
<gene>
    <name evidence="2" type="ORF">ASCRUDRAFT_73518</name>
</gene>
<dbReference type="AlphaFoldDB" id="A0A1D2VQ19"/>
<evidence type="ECO:0000313" key="2">
    <source>
        <dbReference type="EMBL" id="ODV63722.1"/>
    </source>
</evidence>
<dbReference type="PANTHER" id="PTHR11750:SF26">
    <property type="entry name" value="PROTEIN N-TERMINAL AMIDASE"/>
    <property type="match status" value="1"/>
</dbReference>
<dbReference type="RefSeq" id="XP_020050029.1">
    <property type="nucleotide sequence ID" value="XM_020192323.1"/>
</dbReference>
<accession>A0A1D2VQ19</accession>
<evidence type="ECO:0000259" key="1">
    <source>
        <dbReference type="PROSITE" id="PS50263"/>
    </source>
</evidence>
<dbReference type="InterPro" id="IPR003010">
    <property type="entry name" value="C-N_Hydrolase"/>
</dbReference>
<evidence type="ECO:0000313" key="3">
    <source>
        <dbReference type="Proteomes" id="UP000095038"/>
    </source>
</evidence>
<name>A0A1D2VQ19_9ASCO</name>
<dbReference type="FunCoup" id="A0A1D2VQ19">
    <property type="interactions" value="33"/>
</dbReference>
<dbReference type="InterPro" id="IPR036526">
    <property type="entry name" value="C-N_Hydrolase_sf"/>
</dbReference>
<dbReference type="InParanoid" id="A0A1D2VQ19"/>
<dbReference type="EMBL" id="KV454475">
    <property type="protein sequence ID" value="ODV63722.1"/>
    <property type="molecule type" value="Genomic_DNA"/>
</dbReference>
<dbReference type="InterPro" id="IPR039703">
    <property type="entry name" value="Nta1"/>
</dbReference>
<dbReference type="Gene3D" id="3.60.110.10">
    <property type="entry name" value="Carbon-nitrogen hydrolase"/>
    <property type="match status" value="1"/>
</dbReference>
<dbReference type="PANTHER" id="PTHR11750">
    <property type="entry name" value="PROTEIN N-TERMINAL AMIDASE"/>
    <property type="match status" value="1"/>
</dbReference>
<dbReference type="OrthoDB" id="201515at2759"/>
<dbReference type="GO" id="GO:0030163">
    <property type="term" value="P:protein catabolic process"/>
    <property type="evidence" value="ECO:0007669"/>
    <property type="project" value="EnsemblFungi"/>
</dbReference>
<sequence>MMKFRVACLQLNPKIGSFNENAKRASLILSNYFSKHDSLSKKKLDLIVLPEFSLTGYNFSSKDHIRPYLENISKGIELNNFDDCPSISWAIDLSNKYKCFTLIGYPEIHNGKNFNSTCLVHPNGSVAFNYRKSFLYDTDYQWDCQENPNGFQVFPVNLSDSVEGANDKNTKKTNVSIGICMDLNPYKFEAPFMDFEFSTFCKTNHCSLILCPMAWLNSSSPSLIPDKKSNQLNEKKNYYKNIFDAYEKDGNESNIEYNCDNSNTITKNNFNFDTQNEKFDYFKKNYSNLNYWILRFFPFINTIYYKNSIESFYLPQDKNESTHVIICNRVGIEDDILYGGSSSILKFNGKSPFASKDPGNDFSEYDITNSSIEILGSLNMGNEGILVRDIDISTT</sequence>
<dbReference type="GO" id="GO:0008418">
    <property type="term" value="F:protein-N-terminal asparagine amidohydrolase activity"/>
    <property type="evidence" value="ECO:0007669"/>
    <property type="project" value="EnsemblFungi"/>
</dbReference>
<dbReference type="Pfam" id="PF00795">
    <property type="entry name" value="CN_hydrolase"/>
    <property type="match status" value="1"/>
</dbReference>
<dbReference type="GO" id="GO:0070773">
    <property type="term" value="F:protein-N-terminal glutamine amidohydrolase activity"/>
    <property type="evidence" value="ECO:0007669"/>
    <property type="project" value="EnsemblFungi"/>
</dbReference>
<keyword evidence="3" id="KW-1185">Reference proteome</keyword>
<dbReference type="Proteomes" id="UP000095038">
    <property type="component" value="Unassembled WGS sequence"/>
</dbReference>
<reference evidence="3" key="1">
    <citation type="submission" date="2016-05" db="EMBL/GenBank/DDBJ databases">
        <title>Comparative genomics of biotechnologically important yeasts.</title>
        <authorList>
            <consortium name="DOE Joint Genome Institute"/>
            <person name="Riley R."/>
            <person name="Haridas S."/>
            <person name="Wolfe K.H."/>
            <person name="Lopes M.R."/>
            <person name="Hittinger C.T."/>
            <person name="Goker M."/>
            <person name="Salamov A."/>
            <person name="Wisecaver J."/>
            <person name="Long T.M."/>
            <person name="Aerts A.L."/>
            <person name="Barry K."/>
            <person name="Choi C."/>
            <person name="Clum A."/>
            <person name="Coughlan A.Y."/>
            <person name="Deshpande S."/>
            <person name="Douglass A.P."/>
            <person name="Hanson S.J."/>
            <person name="Klenk H.-P."/>
            <person name="Labutti K."/>
            <person name="Lapidus A."/>
            <person name="Lindquist E."/>
            <person name="Lipzen A."/>
            <person name="Meier-Kolthoff J.P."/>
            <person name="Ohm R.A."/>
            <person name="Otillar R.P."/>
            <person name="Pangilinan J."/>
            <person name="Peng Y."/>
            <person name="Rokas A."/>
            <person name="Rosa C.A."/>
            <person name="Scheuner C."/>
            <person name="Sibirny A.A."/>
            <person name="Slot J.C."/>
            <person name="Stielow J.B."/>
            <person name="Sun H."/>
            <person name="Kurtzman C.P."/>
            <person name="Blackwell M."/>
            <person name="Grigoriev I.V."/>
            <person name="Jeffries T.W."/>
        </authorList>
    </citation>
    <scope>NUCLEOTIDE SEQUENCE [LARGE SCALE GENOMIC DNA]</scope>
    <source>
        <strain evidence="3">DSM 1968</strain>
    </source>
</reference>
<protein>
    <submittedName>
        <fullName evidence="2">Carbon-nitrogen hydrolase</fullName>
    </submittedName>
</protein>
<keyword evidence="2" id="KW-0378">Hydrolase</keyword>